<dbReference type="AlphaFoldDB" id="A0A5B0QRQ7"/>
<sequence>MPPNTRSQKRQAAKIKNHTPGKVPRFMRRKISLPPNRQGAPTLINSFARTARPFRCTKGRLSGMKGALTPLNTRVENLKDHLLELKRKVQLSDWRNRREGFTGNFGSNVSKRHQEYMDDIKQLVEVVNAELDKRRILASVESWSPSI</sequence>
<evidence type="ECO:0000313" key="3">
    <source>
        <dbReference type="Proteomes" id="UP000324748"/>
    </source>
</evidence>
<keyword evidence="3" id="KW-1185">Reference proteome</keyword>
<comment type="caution">
    <text evidence="2">The sequence shown here is derived from an EMBL/GenBank/DDBJ whole genome shotgun (WGS) entry which is preliminary data.</text>
</comment>
<feature type="compositionally biased region" description="Basic residues" evidence="1">
    <location>
        <begin position="7"/>
        <end position="21"/>
    </location>
</feature>
<evidence type="ECO:0000256" key="1">
    <source>
        <dbReference type="SAM" id="MobiDB-lite"/>
    </source>
</evidence>
<accession>A0A5B0QRQ7</accession>
<dbReference type="Proteomes" id="UP000324748">
    <property type="component" value="Unassembled WGS sequence"/>
</dbReference>
<evidence type="ECO:0000313" key="2">
    <source>
        <dbReference type="EMBL" id="KAA1115839.1"/>
    </source>
</evidence>
<protein>
    <submittedName>
        <fullName evidence="2">Uncharacterized protein</fullName>
    </submittedName>
</protein>
<name>A0A5B0QRQ7_PUCGR</name>
<gene>
    <name evidence="2" type="ORF">PGT21_000996</name>
</gene>
<proteinExistence type="predicted"/>
<organism evidence="2 3">
    <name type="scientific">Puccinia graminis f. sp. tritici</name>
    <dbReference type="NCBI Taxonomy" id="56615"/>
    <lineage>
        <taxon>Eukaryota</taxon>
        <taxon>Fungi</taxon>
        <taxon>Dikarya</taxon>
        <taxon>Basidiomycota</taxon>
        <taxon>Pucciniomycotina</taxon>
        <taxon>Pucciniomycetes</taxon>
        <taxon>Pucciniales</taxon>
        <taxon>Pucciniaceae</taxon>
        <taxon>Puccinia</taxon>
    </lineage>
</organism>
<dbReference type="EMBL" id="VSWC01000006">
    <property type="protein sequence ID" value="KAA1115839.1"/>
    <property type="molecule type" value="Genomic_DNA"/>
</dbReference>
<feature type="region of interest" description="Disordered" evidence="1">
    <location>
        <begin position="1"/>
        <end position="21"/>
    </location>
</feature>
<reference evidence="2 3" key="1">
    <citation type="submission" date="2019-05" db="EMBL/GenBank/DDBJ databases">
        <title>Emergence of the Ug99 lineage of the wheat stem rust pathogen through somatic hybridization.</title>
        <authorList>
            <person name="Li F."/>
            <person name="Upadhyaya N.M."/>
            <person name="Sperschneider J."/>
            <person name="Matny O."/>
            <person name="Nguyen-Phuc H."/>
            <person name="Mago R."/>
            <person name="Raley C."/>
            <person name="Miller M.E."/>
            <person name="Silverstein K.A.T."/>
            <person name="Henningsen E."/>
            <person name="Hirsch C.D."/>
            <person name="Visser B."/>
            <person name="Pretorius Z.A."/>
            <person name="Steffenson B.J."/>
            <person name="Schwessinger B."/>
            <person name="Dodds P.N."/>
            <person name="Figueroa M."/>
        </authorList>
    </citation>
    <scope>NUCLEOTIDE SEQUENCE [LARGE SCALE GENOMIC DNA]</scope>
    <source>
        <strain evidence="2">21-0</strain>
    </source>
</reference>